<evidence type="ECO:0000313" key="10">
    <source>
        <dbReference type="EMBL" id="BAT60805.1"/>
    </source>
</evidence>
<dbReference type="Pfam" id="PF13371">
    <property type="entry name" value="TPR_9"/>
    <property type="match status" value="1"/>
</dbReference>
<keyword evidence="2" id="KW-0812">Transmembrane</keyword>
<keyword evidence="9" id="KW-0732">Signal</keyword>
<dbReference type="GO" id="GO:0008320">
    <property type="term" value="F:protein transmembrane transporter activity"/>
    <property type="evidence" value="ECO:0007669"/>
    <property type="project" value="TreeGrafter"/>
</dbReference>
<dbReference type="Proteomes" id="UP000236884">
    <property type="component" value="Chromosome"/>
</dbReference>
<dbReference type="Gene3D" id="1.25.40.10">
    <property type="entry name" value="Tetratricopeptide repeat domain"/>
    <property type="match status" value="2"/>
</dbReference>
<dbReference type="OrthoDB" id="9813074at2"/>
<keyword evidence="6" id="KW-0472">Membrane</keyword>
<dbReference type="InterPro" id="IPR019734">
    <property type="entry name" value="TPR_rpt"/>
</dbReference>
<evidence type="ECO:0000256" key="4">
    <source>
        <dbReference type="ARBA" id="ARBA00022803"/>
    </source>
</evidence>
<keyword evidence="5" id="KW-1133">Transmembrane helix</keyword>
<evidence type="ECO:0000313" key="11">
    <source>
        <dbReference type="Proteomes" id="UP000236884"/>
    </source>
</evidence>
<evidence type="ECO:0000256" key="3">
    <source>
        <dbReference type="ARBA" id="ARBA00022737"/>
    </source>
</evidence>
<accession>A0A0S3PXY8</accession>
<organism evidence="10 11">
    <name type="scientific">Variibacter gotjawalensis</name>
    <dbReference type="NCBI Taxonomy" id="1333996"/>
    <lineage>
        <taxon>Bacteria</taxon>
        <taxon>Pseudomonadati</taxon>
        <taxon>Pseudomonadota</taxon>
        <taxon>Alphaproteobacteria</taxon>
        <taxon>Hyphomicrobiales</taxon>
        <taxon>Nitrobacteraceae</taxon>
        <taxon>Variibacter</taxon>
    </lineage>
</organism>
<comment type="similarity">
    <text evidence="7">Belongs to the Tom70 family.</text>
</comment>
<evidence type="ECO:0000256" key="8">
    <source>
        <dbReference type="PROSITE-ProRule" id="PRU00339"/>
    </source>
</evidence>
<dbReference type="InterPro" id="IPR011990">
    <property type="entry name" value="TPR-like_helical_dom_sf"/>
</dbReference>
<reference evidence="10 11" key="1">
    <citation type="submission" date="2015-08" db="EMBL/GenBank/DDBJ databases">
        <title>Investigation of the bacterial diversity of lava forest soil.</title>
        <authorList>
            <person name="Lee J.S."/>
        </authorList>
    </citation>
    <scope>NUCLEOTIDE SEQUENCE [LARGE SCALE GENOMIC DNA]</scope>
    <source>
        <strain evidence="10 11">GJW-30</strain>
    </source>
</reference>
<keyword evidence="11" id="KW-1185">Reference proteome</keyword>
<dbReference type="AlphaFoldDB" id="A0A0S3PXY8"/>
<evidence type="ECO:0000256" key="7">
    <source>
        <dbReference type="ARBA" id="ARBA00038030"/>
    </source>
</evidence>
<dbReference type="GO" id="GO:0030943">
    <property type="term" value="F:mitochondrion targeting sequence binding"/>
    <property type="evidence" value="ECO:0007669"/>
    <property type="project" value="TreeGrafter"/>
</dbReference>
<gene>
    <name evidence="10" type="primary">yrrB_2</name>
    <name evidence="10" type="ORF">GJW-30_1_03355</name>
</gene>
<keyword evidence="4 8" id="KW-0802">TPR repeat</keyword>
<feature type="chain" id="PRO_5006615880" evidence="9">
    <location>
        <begin position="23"/>
        <end position="270"/>
    </location>
</feature>
<dbReference type="RefSeq" id="WP_096357341.1">
    <property type="nucleotide sequence ID" value="NZ_AP014946.1"/>
</dbReference>
<dbReference type="KEGG" id="vgo:GJW-30_1_03355"/>
<dbReference type="PANTHER" id="PTHR46208">
    <property type="entry name" value="MITOCHONDRIAL IMPORT RECEPTOR SUBUNIT TOM70"/>
    <property type="match status" value="1"/>
</dbReference>
<comment type="subcellular location">
    <subcellularLocation>
        <location evidence="1">Membrane</location>
        <topology evidence="1">Single-pass membrane protein</topology>
    </subcellularLocation>
</comment>
<dbReference type="GO" id="GO:0016020">
    <property type="term" value="C:membrane"/>
    <property type="evidence" value="ECO:0007669"/>
    <property type="project" value="UniProtKB-SubCell"/>
</dbReference>
<sequence length="270" mass="29531">MKPITIAAAAFLALMPTAAAVASGPESLRDCREQTDPDRVTQACSSVIDAGASETARNRATAYIYRAGVYLQKNDRPRALADYDAAIATDPTFSHGFFQRGLFYHRGGDLVRAKADYDTALKLDAKLIPAYLNRGTIHYQLLSYRLALADFDSAVALKPDDPDLLHNRGLARLALGRIDPAISDFSRALEHAPQFPRFWFNRGRAQAAKTEFAAAASDFAAALERDSGYTLAQTCLTAAKEAQAAKDAKRRPFFPMHCLRDVPTPPRPSL</sequence>
<dbReference type="Pfam" id="PF13432">
    <property type="entry name" value="TPR_16"/>
    <property type="match status" value="1"/>
</dbReference>
<evidence type="ECO:0000256" key="1">
    <source>
        <dbReference type="ARBA" id="ARBA00004167"/>
    </source>
</evidence>
<proteinExistence type="inferred from homology"/>
<dbReference type="SMART" id="SM00028">
    <property type="entry name" value="TPR"/>
    <property type="match status" value="5"/>
</dbReference>
<evidence type="ECO:0000256" key="6">
    <source>
        <dbReference type="ARBA" id="ARBA00023136"/>
    </source>
</evidence>
<dbReference type="PANTHER" id="PTHR46208:SF1">
    <property type="entry name" value="MITOCHONDRIAL IMPORT RECEPTOR SUBUNIT TOM70"/>
    <property type="match status" value="1"/>
</dbReference>
<feature type="repeat" description="TPR" evidence="8">
    <location>
        <begin position="60"/>
        <end position="93"/>
    </location>
</feature>
<feature type="repeat" description="TPR" evidence="8">
    <location>
        <begin position="128"/>
        <end position="161"/>
    </location>
</feature>
<feature type="repeat" description="TPR" evidence="8">
    <location>
        <begin position="162"/>
        <end position="195"/>
    </location>
</feature>
<dbReference type="PROSITE" id="PS50005">
    <property type="entry name" value="TPR"/>
    <property type="match status" value="3"/>
</dbReference>
<evidence type="ECO:0000256" key="2">
    <source>
        <dbReference type="ARBA" id="ARBA00022692"/>
    </source>
</evidence>
<dbReference type="SUPFAM" id="SSF48452">
    <property type="entry name" value="TPR-like"/>
    <property type="match status" value="1"/>
</dbReference>
<keyword evidence="3" id="KW-0677">Repeat</keyword>
<protein>
    <submittedName>
        <fullName evidence="10">TPR repeat-containing protein YrrB</fullName>
    </submittedName>
</protein>
<evidence type="ECO:0000256" key="5">
    <source>
        <dbReference type="ARBA" id="ARBA00022989"/>
    </source>
</evidence>
<dbReference type="GO" id="GO:0030150">
    <property type="term" value="P:protein import into mitochondrial matrix"/>
    <property type="evidence" value="ECO:0007669"/>
    <property type="project" value="TreeGrafter"/>
</dbReference>
<evidence type="ECO:0000256" key="9">
    <source>
        <dbReference type="SAM" id="SignalP"/>
    </source>
</evidence>
<feature type="signal peptide" evidence="9">
    <location>
        <begin position="1"/>
        <end position="22"/>
    </location>
</feature>
<dbReference type="EMBL" id="AP014946">
    <property type="protein sequence ID" value="BAT60805.1"/>
    <property type="molecule type" value="Genomic_DNA"/>
</dbReference>
<name>A0A0S3PXY8_9BRAD</name>